<evidence type="ECO:0000259" key="16">
    <source>
        <dbReference type="PROSITE" id="PS51811"/>
    </source>
</evidence>
<feature type="compositionally biased region" description="Low complexity" evidence="14">
    <location>
        <begin position="751"/>
        <end position="763"/>
    </location>
</feature>
<keyword evidence="7" id="KW-0805">Transcription regulation</keyword>
<feature type="domain" description="CCHC HIVEP-type" evidence="16">
    <location>
        <begin position="1064"/>
        <end position="1094"/>
    </location>
</feature>
<keyword evidence="2" id="KW-0597">Phosphoprotein</keyword>
<feature type="compositionally biased region" description="Polar residues" evidence="14">
    <location>
        <begin position="1313"/>
        <end position="1330"/>
    </location>
</feature>
<dbReference type="PROSITE" id="PS51257">
    <property type="entry name" value="PROKAR_LIPOPROTEIN"/>
    <property type="match status" value="1"/>
</dbReference>
<evidence type="ECO:0000256" key="13">
    <source>
        <dbReference type="PROSITE-ProRule" id="PRU00042"/>
    </source>
</evidence>
<keyword evidence="6" id="KW-0862">Zinc</keyword>
<evidence type="ECO:0000256" key="5">
    <source>
        <dbReference type="ARBA" id="ARBA00022771"/>
    </source>
</evidence>
<dbReference type="Proteomes" id="UP000246464">
    <property type="component" value="Chromosome 22"/>
</dbReference>
<evidence type="ECO:0000256" key="8">
    <source>
        <dbReference type="ARBA" id="ARBA00023125"/>
    </source>
</evidence>
<feature type="compositionally biased region" description="Low complexity" evidence="14">
    <location>
        <begin position="221"/>
        <end position="244"/>
    </location>
</feature>
<feature type="compositionally biased region" description="Basic and acidic residues" evidence="14">
    <location>
        <begin position="585"/>
        <end position="596"/>
    </location>
</feature>
<feature type="compositionally biased region" description="Polar residues" evidence="14">
    <location>
        <begin position="2407"/>
        <end position="2417"/>
    </location>
</feature>
<feature type="compositionally biased region" description="Polar residues" evidence="14">
    <location>
        <begin position="772"/>
        <end position="789"/>
    </location>
</feature>
<comment type="subcellular location">
    <subcellularLocation>
        <location evidence="1">Nucleus</location>
    </subcellularLocation>
</comment>
<dbReference type="GO" id="GO:0005634">
    <property type="term" value="C:nucleus"/>
    <property type="evidence" value="ECO:0007669"/>
    <property type="project" value="UniProtKB-SubCell"/>
</dbReference>
<feature type="region of interest" description="Disordered" evidence="14">
    <location>
        <begin position="1218"/>
        <end position="1297"/>
    </location>
</feature>
<feature type="compositionally biased region" description="Basic and acidic residues" evidence="14">
    <location>
        <begin position="1339"/>
        <end position="1356"/>
    </location>
</feature>
<feature type="region of interest" description="Disordered" evidence="14">
    <location>
        <begin position="750"/>
        <end position="796"/>
    </location>
</feature>
<dbReference type="FunFam" id="3.30.160.60:FF:000083">
    <property type="entry name" value="Immunodeficiency virus type I enhancer binding protein 1"/>
    <property type="match status" value="1"/>
</dbReference>
<dbReference type="Gene3D" id="3.30.160.60">
    <property type="entry name" value="Classic Zinc Finger"/>
    <property type="match status" value="4"/>
</dbReference>
<feature type="compositionally biased region" description="Polar residues" evidence="14">
    <location>
        <begin position="1752"/>
        <end position="1764"/>
    </location>
</feature>
<dbReference type="InterPro" id="IPR051969">
    <property type="entry name" value="Zinc-finger_DNA-bd_regulators"/>
</dbReference>
<feature type="compositionally biased region" description="Polar residues" evidence="14">
    <location>
        <begin position="1122"/>
        <end position="1135"/>
    </location>
</feature>
<feature type="region of interest" description="Disordered" evidence="14">
    <location>
        <begin position="2309"/>
        <end position="2328"/>
    </location>
</feature>
<evidence type="ECO:0000256" key="1">
    <source>
        <dbReference type="ARBA" id="ARBA00004123"/>
    </source>
</evidence>
<feature type="region of interest" description="Disordered" evidence="14">
    <location>
        <begin position="2639"/>
        <end position="2776"/>
    </location>
</feature>
<evidence type="ECO:0000256" key="3">
    <source>
        <dbReference type="ARBA" id="ARBA00022723"/>
    </source>
</evidence>
<feature type="compositionally biased region" description="Acidic residues" evidence="14">
    <location>
        <begin position="597"/>
        <end position="613"/>
    </location>
</feature>
<feature type="compositionally biased region" description="Low complexity" evidence="14">
    <location>
        <begin position="1393"/>
        <end position="1409"/>
    </location>
</feature>
<feature type="region of interest" description="Disordered" evidence="14">
    <location>
        <begin position="1748"/>
        <end position="1767"/>
    </location>
</feature>
<dbReference type="FunFam" id="3.30.160.60:FF:001151">
    <property type="entry name" value="zinc finger homeobox protein 3"/>
    <property type="match status" value="1"/>
</dbReference>
<feature type="domain" description="C2H2-type" evidence="15">
    <location>
        <begin position="2186"/>
        <end position="2211"/>
    </location>
</feature>
<feature type="region of interest" description="Disordered" evidence="14">
    <location>
        <begin position="158"/>
        <end position="316"/>
    </location>
</feature>
<keyword evidence="10" id="KW-0539">Nucleus</keyword>
<dbReference type="GO" id="GO:0045892">
    <property type="term" value="P:negative regulation of DNA-templated transcription"/>
    <property type="evidence" value="ECO:0007669"/>
    <property type="project" value="UniProtKB-ARBA"/>
</dbReference>
<feature type="region of interest" description="Disordered" evidence="14">
    <location>
        <begin position="1312"/>
        <end position="1409"/>
    </location>
</feature>
<reference evidence="17 18" key="1">
    <citation type="submission" date="2017-12" db="EMBL/GenBank/DDBJ databases">
        <title>Integrating genomic resources of turbot (Scophthalmus maximus) in depth evaluation of genetic and physical mapping variation across individuals.</title>
        <authorList>
            <person name="Martinez P."/>
        </authorList>
    </citation>
    <scope>NUCLEOTIDE SEQUENCE [LARGE SCALE GENOMIC DNA]</scope>
</reference>
<feature type="compositionally biased region" description="Acidic residues" evidence="14">
    <location>
        <begin position="2760"/>
        <end position="2770"/>
    </location>
</feature>
<feature type="domain" description="C2H2-type" evidence="15">
    <location>
        <begin position="541"/>
        <end position="564"/>
    </location>
</feature>
<feature type="region of interest" description="Disordered" evidence="14">
    <location>
        <begin position="2108"/>
        <end position="2127"/>
    </location>
</feature>
<feature type="region of interest" description="Disordered" evidence="14">
    <location>
        <begin position="1885"/>
        <end position="1928"/>
    </location>
</feature>
<organism evidence="17 18">
    <name type="scientific">Scophthalmus maximus</name>
    <name type="common">Turbot</name>
    <name type="synonym">Psetta maxima</name>
    <dbReference type="NCBI Taxonomy" id="52904"/>
    <lineage>
        <taxon>Eukaryota</taxon>
        <taxon>Metazoa</taxon>
        <taxon>Chordata</taxon>
        <taxon>Craniata</taxon>
        <taxon>Vertebrata</taxon>
        <taxon>Euteleostomi</taxon>
        <taxon>Actinopterygii</taxon>
        <taxon>Neopterygii</taxon>
        <taxon>Teleostei</taxon>
        <taxon>Neoteleostei</taxon>
        <taxon>Acanthomorphata</taxon>
        <taxon>Carangaria</taxon>
        <taxon>Pleuronectiformes</taxon>
        <taxon>Pleuronectoidei</taxon>
        <taxon>Scophthalmidae</taxon>
        <taxon>Scophthalmus</taxon>
    </lineage>
</organism>
<feature type="compositionally biased region" description="Low complexity" evidence="14">
    <location>
        <begin position="2680"/>
        <end position="2696"/>
    </location>
</feature>
<dbReference type="EMBL" id="CP026264">
    <property type="protein sequence ID" value="AWP21456.1"/>
    <property type="molecule type" value="Genomic_DNA"/>
</dbReference>
<dbReference type="InterPro" id="IPR036236">
    <property type="entry name" value="Znf_C2H2_sf"/>
</dbReference>
<dbReference type="GO" id="GO:0008270">
    <property type="term" value="F:zinc ion binding"/>
    <property type="evidence" value="ECO:0007669"/>
    <property type="project" value="UniProtKB-KW"/>
</dbReference>
<dbReference type="InterPro" id="IPR003604">
    <property type="entry name" value="Matrin/U1-like-C_Znf_C2H2"/>
</dbReference>
<dbReference type="InterPro" id="IPR034729">
    <property type="entry name" value="Znf_CCHC_HIVEP"/>
</dbReference>
<feature type="region of interest" description="Disordered" evidence="14">
    <location>
        <begin position="1"/>
        <end position="26"/>
    </location>
</feature>
<feature type="compositionally biased region" description="Basic and acidic residues" evidence="14">
    <location>
        <begin position="1903"/>
        <end position="1915"/>
    </location>
</feature>
<feature type="compositionally biased region" description="Acidic residues" evidence="14">
    <location>
        <begin position="2247"/>
        <end position="2270"/>
    </location>
</feature>
<feature type="region of interest" description="Disordered" evidence="14">
    <location>
        <begin position="905"/>
        <end position="926"/>
    </location>
</feature>
<feature type="region of interest" description="Disordered" evidence="14">
    <location>
        <begin position="576"/>
        <end position="662"/>
    </location>
</feature>
<evidence type="ECO:0000256" key="9">
    <source>
        <dbReference type="ARBA" id="ARBA00023163"/>
    </source>
</evidence>
<name>A0A2U9D0J3_SCOMX</name>
<sequence>MSLESRCPGVSADTKNVSDADSNPHGPLFATVSCRELQKRRESPPLGRGKKAEIRATDFPWSWWTPICPHNVVRWHCSGLSLACRRCVRRILMTQKSWSSLDFLAHKPARSDPCVSLEIPSQRSALTSAILIGILSPDRRTVFKGQLSGDDKIEEAQKELKDPKGSQKGLSESSRRNADNIKGLKRKKIVAENQLKKIPKSPVKKPLQSKASETVLHGVSSKESTPSCSSSSNSPSHNSLTSPSGKRDPHNASPVAASPDKGSSSTDAERLKQEEPSPRPPSLEPTHVEDGSLITEVSQPKDIKSENPSFEGDPYNSSAPLDVLLKAMEPDFSTLAERTNTLQVAAIGKPASTLYAQSSGELTTMPAVNVALHTQPPHMQTYYIDKQGNFIGIAAPLQGNVQTSTQGTPMQSSPLATPQFMPVASNPEKPALHMSFNTGPSTITHAPVPSGSNALPQSQPPIVHTCQSISASVPSTIQVPVTPGSNQVQMATIMNFGAEQVSRDQKPKKPGKYVCEYCNRACAKPSVLLKHIRSHTGERPYPCVTCGFSFKTKSNLYKHKKSHAHAIKLGLIARSESGGGSLSQESDKALGTHSEAEESGDSDEEGSTADLDPDSSQSSVAALSENSLQNAGTNQASHGEVDSPAMFDSAKPAPGHRANEPKVTAALPKVVVYPVNVSPLRADSPRVTGAAPEQAAAQRQRDFQTANMRSSITVLSSLKEVDGANPSLDTVSEDEDQQCKSPLLGGHAQLQRQQATDFSQQQQSKCLLSPRSLGSTDSGYFSRSESADQAMSPPSPFVKITPPVDIDIAKNTLPNIPSVVATVMHVAAEQKPQATVGQMRPPLETKALSLEERISKLISDNEAVVDNKQLDSVKPRRTSLSRRGSIDSPKSYIFKDSFQFDLKPIGRRSSSSSDIPKSPFTPTDKSKPVFLLSVPSQYPPMDCLPITRSNSMPTTPGHSALPLNIAPLPHPLRICQSFDEKISLLNDDVFSSAPSTPNPAIHSRTLVRQAAVEDFSTSEGHGLPTVRSMDEGYHGPSSSTEVVQRSRSFEHSQDRNRKPLQNKGTMYECETCRNRYRKLENFETHKKFYCSELHGPKNKPSAVKETEQDVFHVNLQHPMVPRSTSGTGILDQQTSIRKRRKMKSVGDEDDQSPTDTTPPCSVTYEQPTALASQTFSQHAVIVDIQPKNNQPKLHQIQLIARGITTSDSRLSPIRETQISTSTKGDLQRQGSGTSVIRHTNSLSRPNSFETESIDRASPVDSTEKDVLNKPKTDAITNVSADNYHEEISKPKSTDFGKQMKEQCTDCTGAAAGENSTPVHQSRLVRQNNIQVPEILVTEEPDREHETQTSEPPDKPADQFNWPQRSESLSKVPAEKLPPKKKRIRLAHMDHSSGESSFESSLSRSLSRDSSLSRCSSISASFERDETCRSESPSRGECVGKIPEPQGLPTAFNTLGVPGMMRRAASEQITCTQPSVEISSDYRSKSFDCGNVSPSRSLSPVGQPKVAQVPLIERRRGPLVRQMSLKIGPESQQPIRKAVIPLDKPPMTNVSSLTPNRSQQIHIANRRPMAQPFILHSGEAPLQKSEQMVQSINLGSPTQQPQIHGLPHPWHQTSRVQICQKIPRPLSQILVCHENVQNKPTEEKKCFVPKYQLQCPAMRASQTFSFSGTQGTQIALPVLTIPIANPILNISKSPDVIQNVYVAQPNQQASEIKTQTVVLSGEKQSNPFDQTQAGAIPLPQILITHEQMHPAPSVSSRNSLSSTHSVDGDAHAVPTANNDRIQTQTVGTHNHIGERALSYGSLHCTQKLASVTLCPQQEPTASSKRMLSPANSLDIFMEKHQKRAKDEHGVACLTDGRSVNYLNSKMSEVTRQRKFTLVRQVCTTEPVDSPIETEAPPLPQSKTDGVKDSEATDDVKPMSPDSTGLAKDTNTVIHDAGPAVNTTLGSHGICIPANDTLRPREKAEEQRWTPAKSPIKPSSFHGGQVKLTTSVSVVNTKDSHRLSFPSLKTATTFTWCFLMKRKPLHVPQTDLKTSAYAAWTVSPNNPNPLGLPTKVVMSLFDSKQSSKKIHYTSAIRTSGKSDFLSYSGKLKDVMPRLPITQRSVAVDSRVKVQPENQASNDSDKDLVSKTEPRRVKIFDGGFKSNEEYVYVRGRGRGKYICEECGIRCKKPSMLRKHIRTHSDFRPYHCVHCNFSFKTKGNLTKHMKSKAHSKKCLEMGVPEGLTDDQDAEDSGDRSHVGSADRQDSDGDDSDGPDDEENDDNEEEEEDSQAESGLSTNPSVSASPQHIPSKEAEIPPSALLAQMSISSLSLSQPPAPESLTSDSESVPMMSPVSLCKQISISGCFYSPLPLPISPQPVATASESYTSDTESVHMMSPVSPCRQMSVDFPDFDVPPSPPVPGKGTKPGQDTSISTPAAVTSDPGIPVDRSTQTSSYASQGPVLFPPQGLSQTPGPQTHLFSHLPLHSQQPSRSSYSMVPVGGIQLVPAGLAAYSAFVPLQAGPVQLTIPAVSVIHRNTSPIPAANTPSQPEGLQTQPLVVQEPISSVVPCFPLGQVTGLQAQTIQPMGLETFNLMGLTNTGLTSTQLLSQQGLTLGLQVLAANPTSQSSTGPQTHVPGLQILNIHLPALIPSLSPLSALSPLPGSSERQGSPEAPGAQPSRYEHGLGSSQSCTPTSPPAPSKVSSSPGLSTGSRASPGGSGGAELTHTVEREGRNKPPQQPPSPAPQSRADSAKGSPVEGASDPAPQRPPPVTSWQKVIDDYNEVSSDDEDRLVIAT</sequence>
<evidence type="ECO:0000256" key="2">
    <source>
        <dbReference type="ARBA" id="ARBA00022553"/>
    </source>
</evidence>
<feature type="compositionally biased region" description="Basic and acidic residues" evidence="14">
    <location>
        <begin position="1282"/>
        <end position="1297"/>
    </location>
</feature>
<keyword evidence="9" id="KW-0804">Transcription</keyword>
<feature type="compositionally biased region" description="Polar residues" evidence="14">
    <location>
        <begin position="1036"/>
        <end position="1046"/>
    </location>
</feature>
<evidence type="ECO:0000256" key="10">
    <source>
        <dbReference type="ARBA" id="ARBA00023242"/>
    </source>
</evidence>
<evidence type="ECO:0000313" key="18">
    <source>
        <dbReference type="Proteomes" id="UP000246464"/>
    </source>
</evidence>
<dbReference type="SUPFAM" id="SSF57667">
    <property type="entry name" value="beta-beta-alpha zinc fingers"/>
    <property type="match status" value="3"/>
</dbReference>
<dbReference type="Pfam" id="PF00096">
    <property type="entry name" value="zf-C2H2"/>
    <property type="match status" value="4"/>
</dbReference>
<gene>
    <name evidence="17" type="ORF">SMAX5B_015673</name>
</gene>
<feature type="domain" description="C2H2-type" evidence="15">
    <location>
        <begin position="513"/>
        <end position="540"/>
    </location>
</feature>
<dbReference type="GO" id="GO:0000978">
    <property type="term" value="F:RNA polymerase II cis-regulatory region sequence-specific DNA binding"/>
    <property type="evidence" value="ECO:0007669"/>
    <property type="project" value="TreeGrafter"/>
</dbReference>
<dbReference type="FunFam" id="3.30.160.60:FF:000033">
    <property type="entry name" value="Immunodeficiency virus type I enhancer binding protein 1"/>
    <property type="match status" value="1"/>
</dbReference>
<comment type="subunit">
    <text evidence="11">Interacts with UTP4.</text>
</comment>
<dbReference type="SMART" id="SM00355">
    <property type="entry name" value="ZnF_C2H2"/>
    <property type="match status" value="5"/>
</dbReference>
<feature type="compositionally biased region" description="Polar residues" evidence="14">
    <location>
        <begin position="614"/>
        <end position="637"/>
    </location>
</feature>
<dbReference type="PANTHER" id="PTHR45944:SF3">
    <property type="entry name" value="ZINC FINGER PROTEIN 40"/>
    <property type="match status" value="1"/>
</dbReference>
<proteinExistence type="predicted"/>
<protein>
    <recommendedName>
        <fullName evidence="12">Zinc finger protein 40</fullName>
    </recommendedName>
</protein>
<feature type="compositionally biased region" description="Basic and acidic residues" evidence="14">
    <location>
        <begin position="2232"/>
        <end position="2246"/>
    </location>
</feature>
<feature type="compositionally biased region" description="Polar residues" evidence="14">
    <location>
        <begin position="1218"/>
        <end position="1250"/>
    </location>
</feature>
<dbReference type="SMART" id="SM00451">
    <property type="entry name" value="ZnF_U1"/>
    <property type="match status" value="2"/>
</dbReference>
<dbReference type="GO" id="GO:0000981">
    <property type="term" value="F:DNA-binding transcription factor activity, RNA polymerase II-specific"/>
    <property type="evidence" value="ECO:0007669"/>
    <property type="project" value="TreeGrafter"/>
</dbReference>
<evidence type="ECO:0000256" key="6">
    <source>
        <dbReference type="ARBA" id="ARBA00022833"/>
    </source>
</evidence>
<keyword evidence="8" id="KW-0238">DNA-binding</keyword>
<dbReference type="PROSITE" id="PS50157">
    <property type="entry name" value="ZINC_FINGER_C2H2_2"/>
    <property type="match status" value="4"/>
</dbReference>
<keyword evidence="4" id="KW-0677">Repeat</keyword>
<evidence type="ECO:0000256" key="12">
    <source>
        <dbReference type="ARBA" id="ARBA00068197"/>
    </source>
</evidence>
<feature type="compositionally biased region" description="Polar residues" evidence="14">
    <location>
        <begin position="2428"/>
        <end position="2437"/>
    </location>
</feature>
<feature type="region of interest" description="Disordered" evidence="14">
    <location>
        <begin position="1118"/>
        <end position="1160"/>
    </location>
</feature>
<feature type="compositionally biased region" description="Basic and acidic residues" evidence="14">
    <location>
        <begin position="1261"/>
        <end position="1272"/>
    </location>
</feature>
<feature type="region of interest" description="Disordered" evidence="14">
    <location>
        <begin position="680"/>
        <end position="703"/>
    </location>
</feature>
<feature type="region of interest" description="Disordered" evidence="14">
    <location>
        <begin position="2392"/>
        <end position="2471"/>
    </location>
</feature>
<dbReference type="STRING" id="52904.ENSSMAP00000002307"/>
<dbReference type="PROSITE" id="PS51811">
    <property type="entry name" value="ZF_CCHC_HIVEP"/>
    <property type="match status" value="1"/>
</dbReference>
<feature type="compositionally biased region" description="Polar residues" evidence="14">
    <location>
        <begin position="2447"/>
        <end position="2458"/>
    </location>
</feature>
<keyword evidence="18" id="KW-1185">Reference proteome</keyword>
<feature type="compositionally biased region" description="Basic and acidic residues" evidence="14">
    <location>
        <begin position="1047"/>
        <end position="1057"/>
    </location>
</feature>
<evidence type="ECO:0000256" key="11">
    <source>
        <dbReference type="ARBA" id="ARBA00065386"/>
    </source>
</evidence>
<evidence type="ECO:0000256" key="4">
    <source>
        <dbReference type="ARBA" id="ARBA00022737"/>
    </source>
</evidence>
<feature type="compositionally biased region" description="Polar residues" evidence="14">
    <location>
        <begin position="2309"/>
        <end position="2325"/>
    </location>
</feature>
<evidence type="ECO:0000313" key="17">
    <source>
        <dbReference type="EMBL" id="AWP21456.1"/>
    </source>
</evidence>
<dbReference type="InterPro" id="IPR013087">
    <property type="entry name" value="Znf_C2H2_type"/>
</dbReference>
<evidence type="ECO:0000256" key="14">
    <source>
        <dbReference type="SAM" id="MobiDB-lite"/>
    </source>
</evidence>
<evidence type="ECO:0000256" key="7">
    <source>
        <dbReference type="ARBA" id="ARBA00023015"/>
    </source>
</evidence>
<dbReference type="PROSITE" id="PS00028">
    <property type="entry name" value="ZINC_FINGER_C2H2_1"/>
    <property type="match status" value="3"/>
</dbReference>
<feature type="domain" description="C2H2-type" evidence="15">
    <location>
        <begin position="2158"/>
        <end position="2185"/>
    </location>
</feature>
<keyword evidence="3" id="KW-0479">Metal-binding</keyword>
<feature type="compositionally biased region" description="Polar residues" evidence="14">
    <location>
        <begin position="2274"/>
        <end position="2287"/>
    </location>
</feature>
<feature type="region of interest" description="Disordered" evidence="14">
    <location>
        <begin position="2219"/>
        <end position="2291"/>
    </location>
</feature>
<feature type="region of interest" description="Disordered" evidence="14">
    <location>
        <begin position="1016"/>
        <end position="1062"/>
    </location>
</feature>
<accession>A0A2U9D0J3</accession>
<dbReference type="PANTHER" id="PTHR45944">
    <property type="entry name" value="SCHNURRI, ISOFORM F"/>
    <property type="match status" value="1"/>
</dbReference>
<evidence type="ECO:0000259" key="15">
    <source>
        <dbReference type="PROSITE" id="PS50157"/>
    </source>
</evidence>
<feature type="compositionally biased region" description="Basic and acidic residues" evidence="14">
    <location>
        <begin position="267"/>
        <end position="277"/>
    </location>
</feature>
<keyword evidence="5 13" id="KW-0863">Zinc-finger</keyword>